<dbReference type="SUPFAM" id="SSF48452">
    <property type="entry name" value="TPR-like"/>
    <property type="match status" value="1"/>
</dbReference>
<protein>
    <submittedName>
        <fullName evidence="1">Tetratricopeptide repeat (TPR)-containing protein</fullName>
    </submittedName>
</protein>
<evidence type="ECO:0000313" key="1">
    <source>
        <dbReference type="EMBL" id="GFS44317.1"/>
    </source>
</evidence>
<proteinExistence type="predicted"/>
<dbReference type="InterPro" id="IPR039340">
    <property type="entry name" value="Tfc4/TFIIIC-102/Sfc4"/>
</dbReference>
<accession>A0A7J0DWU4</accession>
<dbReference type="PANTHER" id="PTHR23082:SF0">
    <property type="entry name" value="GENERAL TRANSCRIPTION FACTOR 3C POLYPEPTIDE 3"/>
    <property type="match status" value="1"/>
</dbReference>
<dbReference type="InterPro" id="IPR011990">
    <property type="entry name" value="TPR-like_helical_dom_sf"/>
</dbReference>
<gene>
    <name evidence="1" type="ORF">Acr_00g0089660</name>
</gene>
<name>A0A7J0DWU4_9ERIC</name>
<sequence length="96" mass="10598">MISQHQAATREYVEAYKLAPNSPLINLSMGSTLINLAFDIRLQNKHQCVAQGLAFPYNHLRLCGNSQEGLFNVGQALHHVGLVSLAASYYERVLAT</sequence>
<dbReference type="GO" id="GO:0006383">
    <property type="term" value="P:transcription by RNA polymerase III"/>
    <property type="evidence" value="ECO:0007669"/>
    <property type="project" value="InterPro"/>
</dbReference>
<keyword evidence="2" id="KW-1185">Reference proteome</keyword>
<evidence type="ECO:0000313" key="2">
    <source>
        <dbReference type="Proteomes" id="UP000585474"/>
    </source>
</evidence>
<dbReference type="PANTHER" id="PTHR23082">
    <property type="entry name" value="TRANSCRIPTION INITIATION FACTOR IIIC TFIIIC , POLYPEPTIDE 3-RELATED"/>
    <property type="match status" value="1"/>
</dbReference>
<organism evidence="1 2">
    <name type="scientific">Actinidia rufa</name>
    <dbReference type="NCBI Taxonomy" id="165716"/>
    <lineage>
        <taxon>Eukaryota</taxon>
        <taxon>Viridiplantae</taxon>
        <taxon>Streptophyta</taxon>
        <taxon>Embryophyta</taxon>
        <taxon>Tracheophyta</taxon>
        <taxon>Spermatophyta</taxon>
        <taxon>Magnoliopsida</taxon>
        <taxon>eudicotyledons</taxon>
        <taxon>Gunneridae</taxon>
        <taxon>Pentapetalae</taxon>
        <taxon>asterids</taxon>
        <taxon>Ericales</taxon>
        <taxon>Actinidiaceae</taxon>
        <taxon>Actinidia</taxon>
    </lineage>
</organism>
<dbReference type="OrthoDB" id="9991317at2759"/>
<dbReference type="AlphaFoldDB" id="A0A7J0DWU4"/>
<dbReference type="EMBL" id="BJWL01000437">
    <property type="protein sequence ID" value="GFS44317.1"/>
    <property type="molecule type" value="Genomic_DNA"/>
</dbReference>
<dbReference type="Proteomes" id="UP000585474">
    <property type="component" value="Unassembled WGS sequence"/>
</dbReference>
<comment type="caution">
    <text evidence="1">The sequence shown here is derived from an EMBL/GenBank/DDBJ whole genome shotgun (WGS) entry which is preliminary data.</text>
</comment>
<reference evidence="2" key="1">
    <citation type="submission" date="2019-07" db="EMBL/GenBank/DDBJ databases">
        <title>De Novo Assembly of kiwifruit Actinidia rufa.</title>
        <authorList>
            <person name="Sugita-Konishi S."/>
            <person name="Sato K."/>
            <person name="Mori E."/>
            <person name="Abe Y."/>
            <person name="Kisaki G."/>
            <person name="Hamano K."/>
            <person name="Suezawa K."/>
            <person name="Otani M."/>
            <person name="Fukuda T."/>
            <person name="Manabe T."/>
            <person name="Gomi K."/>
            <person name="Tabuchi M."/>
            <person name="Akimitsu K."/>
            <person name="Kataoka I."/>
        </authorList>
    </citation>
    <scope>NUCLEOTIDE SEQUENCE [LARGE SCALE GENOMIC DNA]</scope>
    <source>
        <strain evidence="2">cv. Fuchu</strain>
    </source>
</reference>
<dbReference type="GO" id="GO:0000127">
    <property type="term" value="C:transcription factor TFIIIC complex"/>
    <property type="evidence" value="ECO:0007669"/>
    <property type="project" value="TreeGrafter"/>
</dbReference>